<gene>
    <name evidence="2" type="ORF">J2I46_12320</name>
</gene>
<evidence type="ECO:0008006" key="4">
    <source>
        <dbReference type="Google" id="ProtNLM"/>
    </source>
</evidence>
<evidence type="ECO:0000313" key="3">
    <source>
        <dbReference type="Proteomes" id="UP000664628"/>
    </source>
</evidence>
<evidence type="ECO:0000256" key="1">
    <source>
        <dbReference type="SAM" id="SignalP"/>
    </source>
</evidence>
<dbReference type="Proteomes" id="UP000664628">
    <property type="component" value="Unassembled WGS sequence"/>
</dbReference>
<evidence type="ECO:0000313" key="2">
    <source>
        <dbReference type="EMBL" id="MBO0949373.1"/>
    </source>
</evidence>
<dbReference type="EMBL" id="JAFMYW010000003">
    <property type="protein sequence ID" value="MBO0949373.1"/>
    <property type="molecule type" value="Genomic_DNA"/>
</dbReference>
<keyword evidence="1" id="KW-0732">Signal</keyword>
<name>A0ABS3JH86_9BACT</name>
<organism evidence="2 3">
    <name type="scientific">Fibrella forsythiae</name>
    <dbReference type="NCBI Taxonomy" id="2817061"/>
    <lineage>
        <taxon>Bacteria</taxon>
        <taxon>Pseudomonadati</taxon>
        <taxon>Bacteroidota</taxon>
        <taxon>Cytophagia</taxon>
        <taxon>Cytophagales</taxon>
        <taxon>Spirosomataceae</taxon>
        <taxon>Fibrella</taxon>
    </lineage>
</organism>
<protein>
    <recommendedName>
        <fullName evidence="4">Outer membrane protein beta-barrel domain-containing protein</fullName>
    </recommendedName>
</protein>
<dbReference type="RefSeq" id="WP_207329338.1">
    <property type="nucleotide sequence ID" value="NZ_JAFMYW010000003.1"/>
</dbReference>
<feature type="signal peptide" evidence="1">
    <location>
        <begin position="1"/>
        <end position="21"/>
    </location>
</feature>
<accession>A0ABS3JH86</accession>
<proteinExistence type="predicted"/>
<reference evidence="2 3" key="1">
    <citation type="submission" date="2021-03" db="EMBL/GenBank/DDBJ databases">
        <title>Fibrella sp. HMF5405 genome sequencing and assembly.</title>
        <authorList>
            <person name="Kang H."/>
            <person name="Kim H."/>
            <person name="Bae S."/>
            <person name="Joh K."/>
        </authorList>
    </citation>
    <scope>NUCLEOTIDE SEQUENCE [LARGE SCALE GENOMIC DNA]</scope>
    <source>
        <strain evidence="2 3">HMF5405</strain>
    </source>
</reference>
<comment type="caution">
    <text evidence="2">The sequence shown here is derived from an EMBL/GenBank/DDBJ whole genome shotgun (WGS) entry which is preliminary data.</text>
</comment>
<sequence length="421" mass="47026">MKSFLLFCTLFCFLLATPVLCQRRVPDKLGYFGEEKIIVKLDPFSNIPEKSFPFDRWFYIRRYYKNGSLPLKAVFITPQLLFPRTFDPTPSSPTSVDFFDTKSDITDGYPTYTQAYDILVPPLKPNSTYDLVFAYPMNDDQRERLTEAFIDLHAVNNYTKRNPGPITDQAIIARKKTITDIINRINREKTANQDYLQIDLSDFELYYTQIAEPILASGVSASTRATLLASLANGGNPVTLAGGETAQVFQNMELLSVSGTASFKLETRVGIRVQPDFGAIFYGLGGTGSVGVNSQFLGVVPYVGVNFLFRPFDADIPISFLKRDISALDRLSIHAGVTLFSLAKDNYRQNLFNANNLMIGVGYRLSSVAKLTGGVVLYRKRTDTSPLYTETRLAPIGYVGISVDLRVREVLKDIGKFLFGA</sequence>
<feature type="chain" id="PRO_5046071092" description="Outer membrane protein beta-barrel domain-containing protein" evidence="1">
    <location>
        <begin position="22"/>
        <end position="421"/>
    </location>
</feature>
<keyword evidence="3" id="KW-1185">Reference proteome</keyword>